<dbReference type="AlphaFoldDB" id="A0AAE3K8V6"/>
<feature type="region of interest" description="Disordered" evidence="1">
    <location>
        <begin position="1"/>
        <end position="49"/>
    </location>
</feature>
<sequence>MKKNNSYLKHTDASKDHLDPNQKETTSTQTIEKKQAKNSVDAASDEARGRTIQFNTHPSKNENPERHLNLNNFLASKNHGDQLPSDEVTDQKILKFQDFCYGELDIDPTDFSIREKYVRLLYFYFARGLGVNETIRYLREHPDLFGSIGVQKTINAGMLSRKKNKVTPEEKNKIELVAKHAVGSIHRNGWSSEHFAETHGLSFDDTDFTRTERPIEQEALKNIVQEYIDTVICSTLTFNRASNSSKEFKYIIGTLICTALYNSAPDKIKDTVDYQHDRSKIPTGGYIYDLIKSLDWGPIDPKQKTLSGEAVEYKAYPTELIEQADQAFKESIKFANKYGVTKEKHHLSCDGTVIESTAGYEGETENDPRIDNKKSKFDTSESKSGWGYNVVGTTGKGLNLVTNIRPVLYNTSYLSEISIEQLKHFETIPDIERGTIVFDRQYYRGELVEGLRNMKRTSTTNNESIDWIIGAKRSKKSEQRINSDLNDKVQMSRLDFADVEKDVWLLAYPLTDNTDSDENGTGTSSKQLSIEGGESGSQSRKPIASNPKRSSKSHLLLITDNKLSENEVHKAFALYRKRGGIEAVIRGVKNNMPEGQPKDAACRYYFMILGGLLYNLRQIVNGAILNEGVDLKTNSTQILNVAANCCFDDE</sequence>
<proteinExistence type="predicted"/>
<gene>
    <name evidence="2" type="ORF">AArcSt2_12275</name>
</gene>
<reference evidence="2" key="1">
    <citation type="journal article" date="2022" name="Syst. Appl. Microbiol.">
        <title>Natronocalculus amylovorans gen. nov., sp. nov., and Natranaeroarchaeum aerophilus sp. nov., dominant culturable amylolytic natronoarchaea from hypersaline soda lakes in southwestern Siberia.</title>
        <authorList>
            <person name="Sorokin D.Y."/>
            <person name="Elcheninov A.G."/>
            <person name="Khizhniak T.V."/>
            <person name="Koenen M."/>
            <person name="Bale N.J."/>
            <person name="Damste J.S.S."/>
            <person name="Kublanov I.V."/>
        </authorList>
    </citation>
    <scope>NUCLEOTIDE SEQUENCE</scope>
    <source>
        <strain evidence="2">AArc-St2</strain>
    </source>
</reference>
<feature type="compositionally biased region" description="Basic and acidic residues" evidence="1">
    <location>
        <begin position="9"/>
        <end position="22"/>
    </location>
</feature>
<feature type="region of interest" description="Disordered" evidence="1">
    <location>
        <begin position="515"/>
        <end position="551"/>
    </location>
</feature>
<dbReference type="Proteomes" id="UP001203207">
    <property type="component" value="Unassembled WGS sequence"/>
</dbReference>
<keyword evidence="3" id="KW-1185">Reference proteome</keyword>
<dbReference type="RefSeq" id="WP_250585014.1">
    <property type="nucleotide sequence ID" value="NZ_JAKRVX010000005.1"/>
</dbReference>
<evidence type="ECO:0000256" key="1">
    <source>
        <dbReference type="SAM" id="MobiDB-lite"/>
    </source>
</evidence>
<comment type="caution">
    <text evidence="2">The sequence shown here is derived from an EMBL/GenBank/DDBJ whole genome shotgun (WGS) entry which is preliminary data.</text>
</comment>
<dbReference type="EMBL" id="JAKRVX010000005">
    <property type="protein sequence ID" value="MCL9817722.1"/>
    <property type="molecule type" value="Genomic_DNA"/>
</dbReference>
<feature type="compositionally biased region" description="Polar residues" evidence="1">
    <location>
        <begin position="519"/>
        <end position="528"/>
    </location>
</feature>
<evidence type="ECO:0000313" key="2">
    <source>
        <dbReference type="EMBL" id="MCL9817722.1"/>
    </source>
</evidence>
<reference evidence="2" key="2">
    <citation type="submission" date="2022-02" db="EMBL/GenBank/DDBJ databases">
        <authorList>
            <person name="Elcheninov A.G."/>
            <person name="Sorokin D.Y."/>
            <person name="Kublanov I.V."/>
        </authorList>
    </citation>
    <scope>NUCLEOTIDE SEQUENCE</scope>
    <source>
        <strain evidence="2">AArc-St2</strain>
    </source>
</reference>
<organism evidence="2 3">
    <name type="scientific">Natronocalculus amylovorans</name>
    <dbReference type="NCBI Taxonomy" id="2917812"/>
    <lineage>
        <taxon>Archaea</taxon>
        <taxon>Methanobacteriati</taxon>
        <taxon>Methanobacteriota</taxon>
        <taxon>Stenosarchaea group</taxon>
        <taxon>Halobacteria</taxon>
        <taxon>Halobacteriales</taxon>
        <taxon>Haloferacaceae</taxon>
        <taxon>Natronocalculus</taxon>
    </lineage>
</organism>
<accession>A0AAE3K8V6</accession>
<name>A0AAE3K8V6_9EURY</name>
<protein>
    <recommendedName>
        <fullName evidence="4">Transposase</fullName>
    </recommendedName>
</protein>
<evidence type="ECO:0008006" key="4">
    <source>
        <dbReference type="Google" id="ProtNLM"/>
    </source>
</evidence>
<evidence type="ECO:0000313" key="3">
    <source>
        <dbReference type="Proteomes" id="UP001203207"/>
    </source>
</evidence>